<feature type="binding site" evidence="1">
    <location>
        <begin position="22"/>
        <end position="23"/>
    </location>
    <ligand>
        <name>substrate</name>
    </ligand>
</feature>
<dbReference type="PANTHER" id="PTHR48100">
    <property type="entry name" value="BROAD-SPECIFICITY PHOSPHATASE YOR283W-RELATED"/>
    <property type="match status" value="1"/>
</dbReference>
<sequence length="199" mass="22113">MNSKIFLIRHGETAWSLSGQHTGRTDIVLTAKGEQDARKLGERLQATNFNHVLSSPRQRARQTCDLAGLGGAAQIEPDLVEWNYGDYEGQRTVDILKMRPDWNLFQDGAPNGETPAQVSSRAKRVIDHLKSLQGNIAVFSHGHFGRVLAACWIGLTVSEARYFLLSPASLSILDYEHNNPAEPVIALWNDSEETWGFAD</sequence>
<dbReference type="Proteomes" id="UP000494216">
    <property type="component" value="Unassembled WGS sequence"/>
</dbReference>
<organism evidence="2 3">
    <name type="scientific">Candidatus Methylobacter favarea</name>
    <dbReference type="NCBI Taxonomy" id="2707345"/>
    <lineage>
        <taxon>Bacteria</taxon>
        <taxon>Pseudomonadati</taxon>
        <taxon>Pseudomonadota</taxon>
        <taxon>Gammaproteobacteria</taxon>
        <taxon>Methylococcales</taxon>
        <taxon>Methylococcaceae</taxon>
        <taxon>Methylobacter</taxon>
    </lineage>
</organism>
<name>A0A8S0Y6Q5_9GAMM</name>
<dbReference type="GO" id="GO:0101006">
    <property type="term" value="F:protein histidine phosphatase activity"/>
    <property type="evidence" value="ECO:0007669"/>
    <property type="project" value="TreeGrafter"/>
</dbReference>
<dbReference type="InterPro" id="IPR029033">
    <property type="entry name" value="His_PPase_superfam"/>
</dbReference>
<comment type="caution">
    <text evidence="2">The sequence shown here is derived from an EMBL/GenBank/DDBJ whole genome shotgun (WGS) entry which is preliminary data.</text>
</comment>
<dbReference type="SUPFAM" id="SSF53254">
    <property type="entry name" value="Phosphoglycerate mutase-like"/>
    <property type="match status" value="1"/>
</dbReference>
<dbReference type="RefSeq" id="WP_174626723.1">
    <property type="nucleotide sequence ID" value="NZ_CADCXN010000083.1"/>
</dbReference>
<dbReference type="GO" id="GO:0070297">
    <property type="term" value="P:regulation of phosphorelay signal transduction system"/>
    <property type="evidence" value="ECO:0007669"/>
    <property type="project" value="TreeGrafter"/>
</dbReference>
<reference evidence="2 3" key="1">
    <citation type="submission" date="2020-02" db="EMBL/GenBank/DDBJ databases">
        <authorList>
            <person name="Hogendoorn C."/>
        </authorList>
    </citation>
    <scope>NUCLEOTIDE SEQUENCE [LARGE SCALE GENOMIC DNA]</scope>
    <source>
        <strain evidence="2">METHB21</strain>
    </source>
</reference>
<dbReference type="Pfam" id="PF00300">
    <property type="entry name" value="His_Phos_1"/>
    <property type="match status" value="1"/>
</dbReference>
<dbReference type="EMBL" id="CADCXN010000083">
    <property type="protein sequence ID" value="CAA9891909.1"/>
    <property type="molecule type" value="Genomic_DNA"/>
</dbReference>
<gene>
    <name evidence="2" type="ORF">METHB2_520016</name>
</gene>
<dbReference type="PANTHER" id="PTHR48100:SF15">
    <property type="entry name" value="SEDOHEPTULOSE 1,7-BISPHOSPHATASE"/>
    <property type="match status" value="1"/>
</dbReference>
<dbReference type="SMART" id="SM00855">
    <property type="entry name" value="PGAM"/>
    <property type="match status" value="1"/>
</dbReference>
<feature type="binding site" evidence="1">
    <location>
        <position position="59"/>
    </location>
    <ligand>
        <name>substrate</name>
    </ligand>
</feature>
<evidence type="ECO:0000313" key="2">
    <source>
        <dbReference type="EMBL" id="CAA9891909.1"/>
    </source>
</evidence>
<dbReference type="Gene3D" id="3.40.50.1240">
    <property type="entry name" value="Phosphoglycerate mutase-like"/>
    <property type="match status" value="1"/>
</dbReference>
<keyword evidence="3" id="KW-1185">Reference proteome</keyword>
<protein>
    <submittedName>
        <fullName evidence="2">Histidine phosphatase family protein</fullName>
    </submittedName>
</protein>
<dbReference type="InterPro" id="IPR050275">
    <property type="entry name" value="PGM_Phosphatase"/>
</dbReference>
<accession>A0A8S0Y6Q5</accession>
<dbReference type="AlphaFoldDB" id="A0A8S0Y6Q5"/>
<dbReference type="InterPro" id="IPR013078">
    <property type="entry name" value="His_Pase_superF_clade-1"/>
</dbReference>
<evidence type="ECO:0000313" key="3">
    <source>
        <dbReference type="Proteomes" id="UP000494216"/>
    </source>
</evidence>
<dbReference type="CDD" id="cd07067">
    <property type="entry name" value="HP_PGM_like"/>
    <property type="match status" value="1"/>
</dbReference>
<evidence type="ECO:0000256" key="1">
    <source>
        <dbReference type="PIRSR" id="PIRSR613078-2"/>
    </source>
</evidence>
<proteinExistence type="predicted"/>